<accession>A0A385SKD3</accession>
<feature type="transmembrane region" description="Helical" evidence="1">
    <location>
        <begin position="12"/>
        <end position="31"/>
    </location>
</feature>
<proteinExistence type="predicted"/>
<keyword evidence="1" id="KW-0472">Membrane</keyword>
<evidence type="ECO:0000313" key="2">
    <source>
        <dbReference type="EMBL" id="AYB30385.1"/>
    </source>
</evidence>
<dbReference type="Proteomes" id="UP000266183">
    <property type="component" value="Chromosome"/>
</dbReference>
<keyword evidence="3" id="KW-1185">Reference proteome</keyword>
<dbReference type="EMBL" id="CP032382">
    <property type="protein sequence ID" value="AYB30385.1"/>
    <property type="molecule type" value="Genomic_DNA"/>
</dbReference>
<dbReference type="RefSeq" id="WP_119753696.1">
    <property type="nucleotide sequence ID" value="NZ_CP032382.1"/>
</dbReference>
<dbReference type="AlphaFoldDB" id="A0A385SKD3"/>
<name>A0A385SKD3_9BACT</name>
<evidence type="ECO:0000256" key="1">
    <source>
        <dbReference type="SAM" id="Phobius"/>
    </source>
</evidence>
<dbReference type="OrthoDB" id="1358231at2"/>
<protein>
    <submittedName>
        <fullName evidence="2">Uncharacterized protein</fullName>
    </submittedName>
</protein>
<keyword evidence="1" id="KW-0812">Transmembrane</keyword>
<evidence type="ECO:0000313" key="3">
    <source>
        <dbReference type="Proteomes" id="UP000266183"/>
    </source>
</evidence>
<keyword evidence="1" id="KW-1133">Transmembrane helix</keyword>
<reference evidence="3" key="1">
    <citation type="submission" date="2018-09" db="EMBL/GenBank/DDBJ databases">
        <title>Chryseolinea sp. KIS68-18 isolated from soil.</title>
        <authorList>
            <person name="Weon H.-Y."/>
            <person name="Kwon S.-W."/>
            <person name="Lee S.A."/>
        </authorList>
    </citation>
    <scope>NUCLEOTIDE SEQUENCE [LARGE SCALE GENOMIC DNA]</scope>
    <source>
        <strain evidence="3">KIS68-18</strain>
    </source>
</reference>
<sequence>MTIKKIVLRTLLGLLVIFFLFIGLFVVPYFANIVMPWDRAEAIEIATRWGGLADLPDAAEDISVDTEGGMFTRTFIIEFELDNNAIDAWIKKECSYEGPGADR</sequence>
<gene>
    <name evidence="2" type="ORF">D4L85_07220</name>
</gene>
<dbReference type="KEGG" id="chk:D4L85_07220"/>
<organism evidence="2 3">
    <name type="scientific">Chryseolinea soli</name>
    <dbReference type="NCBI Taxonomy" id="2321403"/>
    <lineage>
        <taxon>Bacteria</taxon>
        <taxon>Pseudomonadati</taxon>
        <taxon>Bacteroidota</taxon>
        <taxon>Cytophagia</taxon>
        <taxon>Cytophagales</taxon>
        <taxon>Fulvivirgaceae</taxon>
        <taxon>Chryseolinea</taxon>
    </lineage>
</organism>